<name>A0ACC3AT36_9EURO</name>
<reference evidence="1 2" key="1">
    <citation type="journal article" date="2023" name="ACS Omega">
        <title>Identification of the Neoaspergillic Acid Biosynthesis Gene Cluster by Establishing an In Vitro CRISPR-Ribonucleoprotein Genetic System in Aspergillus melleus.</title>
        <authorList>
            <person name="Yuan B."/>
            <person name="Grau M.F."/>
            <person name="Murata R.M."/>
            <person name="Torok T."/>
            <person name="Venkateswaran K."/>
            <person name="Stajich J.E."/>
            <person name="Wang C.C.C."/>
        </authorList>
    </citation>
    <scope>NUCLEOTIDE SEQUENCE [LARGE SCALE GENOMIC DNA]</scope>
    <source>
        <strain evidence="1 2">IMV 1140</strain>
    </source>
</reference>
<protein>
    <submittedName>
        <fullName evidence="1">Serine/threonine-protein kinase tel1</fullName>
        <ecNumber evidence="1">2.7.11.1</ecNumber>
    </submittedName>
</protein>
<comment type="caution">
    <text evidence="1">The sequence shown here is derived from an EMBL/GenBank/DDBJ whole genome shotgun (WGS) entry which is preliminary data.</text>
</comment>
<sequence>MGEISLDRALALLSSEKQKERSDGLADLKHIFQQNKQNSKLSSLNDKACHKIFESLFRLIAAEKSVFTRANFKGPSASRLSTCASVIRTAIDVFLPNLRVKSVRAITDHITDTLLTPRHDLFDLLGVDYTKCLSTLLNYPPHVEHLGASEWEKLVSFCLRSISLPEDEESEQSFSNSRRSTLDDFRTGGSRGKTPSRATSALAVREKPRGDQSAIIEALNCIQVLTASPSAPIQDSAERILEGLAKFLKSPASIGSGHLAAISSLNSVTMRVLFDQSSLVRVSMLDLIPTIRYLWATKLTSLKDELLVTIMLCMVIIIDTARKEPSELLAQLIDNLVDTLYFEYTRRPEKDSLQIDELTFYQKASSQEQNIAGSPDVGPTSLHDAWQRVWDLASRASTSHTTSRAACTLMTSILQFELLEYSASAEAINSMLSSVNLNGPSLMSDSSLAFWATVTRAIAQINPGSVPHASKLICTWLREAWTIGSFCTYNPSVDVANDGSRYNN</sequence>
<dbReference type="EC" id="2.7.11.1" evidence="1"/>
<organism evidence="1 2">
    <name type="scientific">Aspergillus melleus</name>
    <dbReference type="NCBI Taxonomy" id="138277"/>
    <lineage>
        <taxon>Eukaryota</taxon>
        <taxon>Fungi</taxon>
        <taxon>Dikarya</taxon>
        <taxon>Ascomycota</taxon>
        <taxon>Pezizomycotina</taxon>
        <taxon>Eurotiomycetes</taxon>
        <taxon>Eurotiomycetidae</taxon>
        <taxon>Eurotiales</taxon>
        <taxon>Aspergillaceae</taxon>
        <taxon>Aspergillus</taxon>
        <taxon>Aspergillus subgen. Circumdati</taxon>
    </lineage>
</organism>
<keyword evidence="1" id="KW-0418">Kinase</keyword>
<evidence type="ECO:0000313" key="1">
    <source>
        <dbReference type="EMBL" id="KAK1140739.1"/>
    </source>
</evidence>
<accession>A0ACC3AT36</accession>
<proteinExistence type="predicted"/>
<dbReference type="EMBL" id="JAOPJF010000076">
    <property type="protein sequence ID" value="KAK1140739.1"/>
    <property type="molecule type" value="Genomic_DNA"/>
</dbReference>
<keyword evidence="1" id="KW-0808">Transferase</keyword>
<gene>
    <name evidence="1" type="primary">TEL1_1</name>
    <name evidence="1" type="ORF">N8T08_009940</name>
</gene>
<keyword evidence="2" id="KW-1185">Reference proteome</keyword>
<evidence type="ECO:0000313" key="2">
    <source>
        <dbReference type="Proteomes" id="UP001177260"/>
    </source>
</evidence>
<dbReference type="Proteomes" id="UP001177260">
    <property type="component" value="Unassembled WGS sequence"/>
</dbReference>